<sequence length="46" mass="5175">VASYKGLYLLPLRFGRTPRSRAGPPGRLRLRPVRHLHVTAPGKSRL</sequence>
<reference evidence="1" key="1">
    <citation type="submission" date="2020-02" db="EMBL/GenBank/DDBJ databases">
        <authorList>
            <person name="Meier V. D."/>
        </authorList>
    </citation>
    <scope>NUCLEOTIDE SEQUENCE</scope>
    <source>
        <strain evidence="1">AVDCRST_MAG28</strain>
    </source>
</reference>
<accession>A0A6J4QEG4</accession>
<organism evidence="1">
    <name type="scientific">uncultured Rubrobacteraceae bacterium</name>
    <dbReference type="NCBI Taxonomy" id="349277"/>
    <lineage>
        <taxon>Bacteria</taxon>
        <taxon>Bacillati</taxon>
        <taxon>Actinomycetota</taxon>
        <taxon>Rubrobacteria</taxon>
        <taxon>Rubrobacterales</taxon>
        <taxon>Rubrobacteraceae</taxon>
        <taxon>environmental samples</taxon>
    </lineage>
</organism>
<dbReference type="EMBL" id="CADCVE010000008">
    <property type="protein sequence ID" value="CAA9440707.1"/>
    <property type="molecule type" value="Genomic_DNA"/>
</dbReference>
<evidence type="ECO:0000313" key="1">
    <source>
        <dbReference type="EMBL" id="CAA9440707.1"/>
    </source>
</evidence>
<dbReference type="AlphaFoldDB" id="A0A6J4QEG4"/>
<name>A0A6J4QEG4_9ACTN</name>
<proteinExistence type="predicted"/>
<gene>
    <name evidence="1" type="ORF">AVDCRST_MAG28-209</name>
</gene>
<feature type="non-terminal residue" evidence="1">
    <location>
        <position position="46"/>
    </location>
</feature>
<protein>
    <submittedName>
        <fullName evidence="1">Uncharacterized protein</fullName>
    </submittedName>
</protein>
<feature type="non-terminal residue" evidence="1">
    <location>
        <position position="1"/>
    </location>
</feature>